<dbReference type="STRING" id="671143.DAMO_0783"/>
<sequence length="120" mass="13942">MTEVEDVFRIEKSDLGMRPIYHQRQDRTRAHILVCFLALAMWRSLQQWMKAPGLGAAPRQLLEEMREVRSLDILLPANDKTLRLRVVSTPSQALRVLLQWMNILLPNRPKVVDDVVQKTA</sequence>
<dbReference type="HOGENOM" id="CLU_2045410_0_0_0"/>
<dbReference type="Proteomes" id="UP000006898">
    <property type="component" value="Chromosome"/>
</dbReference>
<dbReference type="AlphaFoldDB" id="D5MLI2"/>
<proteinExistence type="predicted"/>
<protein>
    <recommendedName>
        <fullName evidence="3">Transposase</fullName>
    </recommendedName>
</protein>
<reference evidence="1 2" key="1">
    <citation type="journal article" date="2010" name="Nature">
        <title>Nitrite-driven anaerobic methane oxidation by oxygenic bacteria.</title>
        <authorList>
            <person name="Ettwig K.F."/>
            <person name="Butler M.K."/>
            <person name="Le Paslier D."/>
            <person name="Pelletier E."/>
            <person name="Mangenot S."/>
            <person name="Kuypers M.M.M."/>
            <person name="Schreiber F."/>
            <person name="Dutilh B.E."/>
            <person name="Zedelius J."/>
            <person name="de Beer D."/>
            <person name="Gloerich J."/>
            <person name="Wessels H.J.C.T."/>
            <person name="van Allen T."/>
            <person name="Luesken F."/>
            <person name="Wu M."/>
            <person name="van de Pas-Schoonen K.T."/>
            <person name="Op den Camp H.J.M."/>
            <person name="Janssen-Megens E.M."/>
            <person name="Francoijs K-J."/>
            <person name="Stunnenberg H."/>
            <person name="Weissenbach J."/>
            <person name="Jetten M.S.M."/>
            <person name="Strous M."/>
        </authorList>
    </citation>
    <scope>NUCLEOTIDE SEQUENCE [LARGE SCALE GENOMIC DNA]</scope>
</reference>
<gene>
    <name evidence="1" type="ORF">DAMO_0783</name>
</gene>
<dbReference type="EMBL" id="FP565575">
    <property type="protein sequence ID" value="CBE67848.1"/>
    <property type="molecule type" value="Genomic_DNA"/>
</dbReference>
<accession>D5MLI2</accession>
<evidence type="ECO:0008006" key="3">
    <source>
        <dbReference type="Google" id="ProtNLM"/>
    </source>
</evidence>
<evidence type="ECO:0000313" key="1">
    <source>
        <dbReference type="EMBL" id="CBE67848.1"/>
    </source>
</evidence>
<evidence type="ECO:0000313" key="2">
    <source>
        <dbReference type="Proteomes" id="UP000006898"/>
    </source>
</evidence>
<dbReference type="PATRIC" id="fig|671143.5.peg.681"/>
<name>D5MLI2_METO1</name>
<organism evidence="1 2">
    <name type="scientific">Methylomirabilis oxygeniifera</name>
    <dbReference type="NCBI Taxonomy" id="671143"/>
    <lineage>
        <taxon>Bacteria</taxon>
        <taxon>Candidatus Methylomirabilota</taxon>
        <taxon>Candidatus Methylomirabilia</taxon>
        <taxon>Candidatus Methylomirabilales</taxon>
        <taxon>Candidatus Methylomirabilaceae</taxon>
        <taxon>Candidatus Methylomirabilis</taxon>
    </lineage>
</organism>
<dbReference type="KEGG" id="mox:DAMO_0783"/>
<dbReference type="eggNOG" id="COG5421">
    <property type="taxonomic scope" value="Bacteria"/>
</dbReference>